<dbReference type="Pfam" id="PF00817">
    <property type="entry name" value="IMS"/>
    <property type="match status" value="1"/>
</dbReference>
<dbReference type="InterPro" id="IPR050116">
    <property type="entry name" value="DNA_polymerase-Y"/>
</dbReference>
<dbReference type="GO" id="GO:0000287">
    <property type="term" value="F:magnesium ion binding"/>
    <property type="evidence" value="ECO:0007669"/>
    <property type="project" value="UniProtKB-UniRule"/>
</dbReference>
<feature type="site" description="Substrate discrimination" evidence="16">
    <location>
        <position position="16"/>
    </location>
</feature>
<dbReference type="GO" id="GO:0003887">
    <property type="term" value="F:DNA-directed DNA polymerase activity"/>
    <property type="evidence" value="ECO:0007669"/>
    <property type="project" value="UniProtKB-UniRule"/>
</dbReference>
<evidence type="ECO:0000256" key="1">
    <source>
        <dbReference type="ARBA" id="ARBA00004496"/>
    </source>
</evidence>
<dbReference type="PROSITE" id="PS50173">
    <property type="entry name" value="UMUC"/>
    <property type="match status" value="1"/>
</dbReference>
<keyword evidence="7 16" id="KW-0548">Nucleotidyltransferase</keyword>
<dbReference type="Gene3D" id="3.30.70.270">
    <property type="match status" value="1"/>
</dbReference>
<dbReference type="InterPro" id="IPR043128">
    <property type="entry name" value="Rev_trsase/Diguanyl_cyclase"/>
</dbReference>
<evidence type="ECO:0000256" key="2">
    <source>
        <dbReference type="ARBA" id="ARBA00010945"/>
    </source>
</evidence>
<evidence type="ECO:0000256" key="6">
    <source>
        <dbReference type="ARBA" id="ARBA00022679"/>
    </source>
</evidence>
<dbReference type="GO" id="GO:0006261">
    <property type="term" value="P:DNA-templated DNA replication"/>
    <property type="evidence" value="ECO:0007669"/>
    <property type="project" value="UniProtKB-UniRule"/>
</dbReference>
<comment type="subunit">
    <text evidence="3 16">Monomer.</text>
</comment>
<dbReference type="InterPro" id="IPR022880">
    <property type="entry name" value="DNApol_IV"/>
</dbReference>
<dbReference type="CDD" id="cd03586">
    <property type="entry name" value="PolY_Pol_IV_kappa"/>
    <property type="match status" value="1"/>
</dbReference>
<keyword evidence="5 16" id="KW-0963">Cytoplasm</keyword>
<keyword evidence="8 16" id="KW-0235">DNA replication</keyword>
<dbReference type="GO" id="GO:0005829">
    <property type="term" value="C:cytosol"/>
    <property type="evidence" value="ECO:0007669"/>
    <property type="project" value="TreeGrafter"/>
</dbReference>
<keyword evidence="10 16" id="KW-0227">DNA damage</keyword>
<evidence type="ECO:0000256" key="3">
    <source>
        <dbReference type="ARBA" id="ARBA00011245"/>
    </source>
</evidence>
<evidence type="ECO:0000256" key="16">
    <source>
        <dbReference type="HAMAP-Rule" id="MF_01113"/>
    </source>
</evidence>
<keyword evidence="12 16" id="KW-0239">DNA-directed DNA polymerase</keyword>
<dbReference type="FunFam" id="3.30.1490.100:FF:000004">
    <property type="entry name" value="DNA polymerase IV"/>
    <property type="match status" value="1"/>
</dbReference>
<comment type="cofactor">
    <cofactor evidence="16">
        <name>Mg(2+)</name>
        <dbReference type="ChEBI" id="CHEBI:18420"/>
    </cofactor>
    <text evidence="16">Binds 2 magnesium ions per subunit.</text>
</comment>
<evidence type="ECO:0000259" key="17">
    <source>
        <dbReference type="PROSITE" id="PS50173"/>
    </source>
</evidence>
<keyword evidence="19" id="KW-1185">Reference proteome</keyword>
<evidence type="ECO:0000256" key="8">
    <source>
        <dbReference type="ARBA" id="ARBA00022705"/>
    </source>
</evidence>
<keyword evidence="11 16" id="KW-0460">Magnesium</keyword>
<organism evidence="18 19">
    <name type="scientific">Romeriopsis navalis LEGE 11480</name>
    <dbReference type="NCBI Taxonomy" id="2777977"/>
    <lineage>
        <taxon>Bacteria</taxon>
        <taxon>Bacillati</taxon>
        <taxon>Cyanobacteriota</taxon>
        <taxon>Cyanophyceae</taxon>
        <taxon>Leptolyngbyales</taxon>
        <taxon>Leptolyngbyaceae</taxon>
        <taxon>Romeriopsis</taxon>
        <taxon>Romeriopsis navalis</taxon>
    </lineage>
</organism>
<evidence type="ECO:0000256" key="11">
    <source>
        <dbReference type="ARBA" id="ARBA00022842"/>
    </source>
</evidence>
<dbReference type="SUPFAM" id="SSF100879">
    <property type="entry name" value="Lesion bypass DNA polymerase (Y-family), little finger domain"/>
    <property type="match status" value="1"/>
</dbReference>
<evidence type="ECO:0000256" key="10">
    <source>
        <dbReference type="ARBA" id="ARBA00022763"/>
    </source>
</evidence>
<dbReference type="PANTHER" id="PTHR11076:SF33">
    <property type="entry name" value="DNA POLYMERASE KAPPA"/>
    <property type="match status" value="1"/>
</dbReference>
<sequence>MPLQRKIIHIDMDAFYASVEQRDNPALRGKPVAVGGSPDKRGAVAAASYEARQYGVKSAVPSRTAQQRCPQLIFVKPRFAVYREVSQQIRTIFADYTDLVEPVAFDEAYLDVTENKIDSPSAKRIAQMIRDRIFTETQLTASAGISVNKFLAKMASDLNKPNGMAVILPEQAADFVAQLPVEKFHGIGKATTSKLHDMAIFTGADLRARSEAELLQRFGKVGRFYYRIARGQDDRPVVPNRVRKSVSVETSYDPDLRERDVIEHSLNQLAMKLYDRVSKLEKSGYTLILKIKFADYQQITRNHTQTTVFDSLEVVRLVALSMLEEVDLSGKSIRLLGLGIGKLATEPQTFQQLQLDFANSANPL</sequence>
<dbReference type="InterPro" id="IPR043502">
    <property type="entry name" value="DNA/RNA_pol_sf"/>
</dbReference>
<protein>
    <recommendedName>
        <fullName evidence="16">DNA polymerase IV</fullName>
        <shortName evidence="16">Pol IV</shortName>
        <ecNumber evidence="16">2.7.7.7</ecNumber>
    </recommendedName>
</protein>
<proteinExistence type="inferred from homology"/>
<dbReference type="GO" id="GO:0009432">
    <property type="term" value="P:SOS response"/>
    <property type="evidence" value="ECO:0007669"/>
    <property type="project" value="UniProtKB-ARBA"/>
</dbReference>
<evidence type="ECO:0000256" key="7">
    <source>
        <dbReference type="ARBA" id="ARBA00022695"/>
    </source>
</evidence>
<dbReference type="NCBIfam" id="NF002677">
    <property type="entry name" value="PRK02406.1"/>
    <property type="match status" value="1"/>
</dbReference>
<feature type="binding site" evidence="16">
    <location>
        <position position="106"/>
    </location>
    <ligand>
        <name>Mg(2+)</name>
        <dbReference type="ChEBI" id="CHEBI:18420"/>
    </ligand>
</feature>
<name>A0A928VKS9_9CYAN</name>
<dbReference type="AlphaFoldDB" id="A0A928VKS9"/>
<dbReference type="EMBL" id="JADEXQ010000018">
    <property type="protein sequence ID" value="MBE9029558.1"/>
    <property type="molecule type" value="Genomic_DNA"/>
</dbReference>
<dbReference type="RefSeq" id="WP_264324375.1">
    <property type="nucleotide sequence ID" value="NZ_JADEXQ010000018.1"/>
</dbReference>
<evidence type="ECO:0000256" key="14">
    <source>
        <dbReference type="ARBA" id="ARBA00023204"/>
    </source>
</evidence>
<evidence type="ECO:0000256" key="9">
    <source>
        <dbReference type="ARBA" id="ARBA00022723"/>
    </source>
</evidence>
<keyword evidence="6 16" id="KW-0808">Transferase</keyword>
<reference evidence="18" key="1">
    <citation type="submission" date="2020-10" db="EMBL/GenBank/DDBJ databases">
        <authorList>
            <person name="Castelo-Branco R."/>
            <person name="Eusebio N."/>
            <person name="Adriana R."/>
            <person name="Vieira A."/>
            <person name="Brugerolle De Fraissinette N."/>
            <person name="Rezende De Castro R."/>
            <person name="Schneider M.P."/>
            <person name="Vasconcelos V."/>
            <person name="Leao P.N."/>
        </authorList>
    </citation>
    <scope>NUCLEOTIDE SEQUENCE</scope>
    <source>
        <strain evidence="18">LEGE 11480</strain>
    </source>
</reference>
<evidence type="ECO:0000256" key="13">
    <source>
        <dbReference type="ARBA" id="ARBA00023125"/>
    </source>
</evidence>
<dbReference type="Gene3D" id="1.10.150.20">
    <property type="entry name" value="5' to 3' exonuclease, C-terminal subdomain"/>
    <property type="match status" value="1"/>
</dbReference>
<dbReference type="Pfam" id="PF11799">
    <property type="entry name" value="IMS_C"/>
    <property type="match status" value="1"/>
</dbReference>
<comment type="caution">
    <text evidence="18">The sequence shown here is derived from an EMBL/GenBank/DDBJ whole genome shotgun (WGS) entry which is preliminary data.</text>
</comment>
<gene>
    <name evidence="16 18" type="primary">dinB</name>
    <name evidence="18" type="ORF">IQ266_07260</name>
</gene>
<keyword evidence="13 16" id="KW-0238">DNA-binding</keyword>
<dbReference type="GO" id="GO:0003684">
    <property type="term" value="F:damaged DNA binding"/>
    <property type="evidence" value="ECO:0007669"/>
    <property type="project" value="InterPro"/>
</dbReference>
<dbReference type="FunFam" id="3.40.1170.60:FF:000001">
    <property type="entry name" value="DNA polymerase IV"/>
    <property type="match status" value="1"/>
</dbReference>
<dbReference type="GO" id="GO:0042276">
    <property type="term" value="P:error-prone translesion synthesis"/>
    <property type="evidence" value="ECO:0007669"/>
    <property type="project" value="TreeGrafter"/>
</dbReference>
<feature type="domain" description="UmuC" evidence="17">
    <location>
        <begin position="7"/>
        <end position="188"/>
    </location>
</feature>
<accession>A0A928VKS9</accession>
<evidence type="ECO:0000313" key="19">
    <source>
        <dbReference type="Proteomes" id="UP000625316"/>
    </source>
</evidence>
<dbReference type="SUPFAM" id="SSF56672">
    <property type="entry name" value="DNA/RNA polymerases"/>
    <property type="match status" value="1"/>
</dbReference>
<comment type="catalytic activity">
    <reaction evidence="15 16">
        <text>DNA(n) + a 2'-deoxyribonucleoside 5'-triphosphate = DNA(n+1) + diphosphate</text>
        <dbReference type="Rhea" id="RHEA:22508"/>
        <dbReference type="Rhea" id="RHEA-COMP:17339"/>
        <dbReference type="Rhea" id="RHEA-COMP:17340"/>
        <dbReference type="ChEBI" id="CHEBI:33019"/>
        <dbReference type="ChEBI" id="CHEBI:61560"/>
        <dbReference type="ChEBI" id="CHEBI:173112"/>
        <dbReference type="EC" id="2.7.7.7"/>
    </reaction>
</comment>
<evidence type="ECO:0000256" key="12">
    <source>
        <dbReference type="ARBA" id="ARBA00022932"/>
    </source>
</evidence>
<dbReference type="InterPro" id="IPR017961">
    <property type="entry name" value="DNA_pol_Y-fam_little_finger"/>
</dbReference>
<comment type="similarity">
    <text evidence="2 16">Belongs to the DNA polymerase type-Y family.</text>
</comment>
<feature type="binding site" evidence="16">
    <location>
        <position position="11"/>
    </location>
    <ligand>
        <name>Mg(2+)</name>
        <dbReference type="ChEBI" id="CHEBI:18420"/>
    </ligand>
</feature>
<evidence type="ECO:0000256" key="4">
    <source>
        <dbReference type="ARBA" id="ARBA00022457"/>
    </source>
</evidence>
<dbReference type="HAMAP" id="MF_01113">
    <property type="entry name" value="DNApol_IV"/>
    <property type="match status" value="1"/>
</dbReference>
<evidence type="ECO:0000313" key="18">
    <source>
        <dbReference type="EMBL" id="MBE9029558.1"/>
    </source>
</evidence>
<dbReference type="Gene3D" id="3.30.1490.100">
    <property type="entry name" value="DNA polymerase, Y-family, little finger domain"/>
    <property type="match status" value="1"/>
</dbReference>
<keyword evidence="9 16" id="KW-0479">Metal-binding</keyword>
<evidence type="ECO:0000256" key="15">
    <source>
        <dbReference type="ARBA" id="ARBA00049244"/>
    </source>
</evidence>
<feature type="active site" evidence="16">
    <location>
        <position position="107"/>
    </location>
</feature>
<dbReference type="GO" id="GO:0006281">
    <property type="term" value="P:DNA repair"/>
    <property type="evidence" value="ECO:0007669"/>
    <property type="project" value="UniProtKB-UniRule"/>
</dbReference>
<dbReference type="InterPro" id="IPR036775">
    <property type="entry name" value="DNA_pol_Y-fam_lit_finger_sf"/>
</dbReference>
<dbReference type="FunFam" id="1.10.150.20:FF:000019">
    <property type="entry name" value="DNA polymerase IV"/>
    <property type="match status" value="1"/>
</dbReference>
<dbReference type="PANTHER" id="PTHR11076">
    <property type="entry name" value="DNA REPAIR POLYMERASE UMUC / TRANSFERASE FAMILY MEMBER"/>
    <property type="match status" value="1"/>
</dbReference>
<evidence type="ECO:0000256" key="5">
    <source>
        <dbReference type="ARBA" id="ARBA00022490"/>
    </source>
</evidence>
<comment type="subcellular location">
    <subcellularLocation>
        <location evidence="1 16">Cytoplasm</location>
    </subcellularLocation>
</comment>
<dbReference type="Gene3D" id="3.40.1170.60">
    <property type="match status" value="1"/>
</dbReference>
<comment type="function">
    <text evidence="16">Poorly processive, error-prone DNA polymerase involved in untargeted mutagenesis. Copies undamaged DNA at stalled replication forks, which arise in vivo from mismatched or misaligned primer ends. These misaligned primers can be extended by PolIV. Exhibits no 3'-5' exonuclease (proofreading) activity. May be involved in translesional synthesis, in conjunction with the beta clamp from PolIII.</text>
</comment>
<dbReference type="Pfam" id="PF21999">
    <property type="entry name" value="IMS_HHH_1"/>
    <property type="match status" value="1"/>
</dbReference>
<keyword evidence="4 16" id="KW-0515">Mutator protein</keyword>
<dbReference type="EC" id="2.7.7.7" evidence="16"/>
<keyword evidence="14 16" id="KW-0234">DNA repair</keyword>
<dbReference type="InterPro" id="IPR001126">
    <property type="entry name" value="UmuC"/>
</dbReference>
<dbReference type="Proteomes" id="UP000625316">
    <property type="component" value="Unassembled WGS sequence"/>
</dbReference>
<dbReference type="InterPro" id="IPR053848">
    <property type="entry name" value="IMS_HHH_1"/>
</dbReference>